<feature type="region of interest" description="Disordered" evidence="3">
    <location>
        <begin position="136"/>
        <end position="213"/>
    </location>
</feature>
<dbReference type="GO" id="GO:0005507">
    <property type="term" value="F:copper ion binding"/>
    <property type="evidence" value="ECO:0007669"/>
    <property type="project" value="InterPro"/>
</dbReference>
<dbReference type="AlphaFoldDB" id="A0A7W5TUZ2"/>
<dbReference type="GO" id="GO:0046688">
    <property type="term" value="P:response to copper ion"/>
    <property type="evidence" value="ECO:0007669"/>
    <property type="project" value="InterPro"/>
</dbReference>
<name>A0A7W5TUZ2_9MICC</name>
<keyword evidence="1 5" id="KW-0732">Signal</keyword>
<dbReference type="RefSeq" id="WP_183358630.1">
    <property type="nucleotide sequence ID" value="NZ_BAABKR010000016.1"/>
</dbReference>
<dbReference type="InterPro" id="IPR014756">
    <property type="entry name" value="Ig_E-set"/>
</dbReference>
<sequence>MTKTTNAPVRLPAAALSAGAVLMLGAMTAAPAWAHDTMIGSTPEADAVLDESPEEIVLEFSGEGLTTGESIPNTIWVTDEEGEHWEGDTEANGPTMRTELPESLPNGEYEVLYHAVYSDGHSEELDFSFEVDAAEVDDDAESSPTEDQTGQTAEPDTAETGAETTGAATTGAEEPGADESADAGAAEEPSADETGADENGAEETSADSAADDEGGGQFPVALVLGIGGGVLVLMVVAMLLVRRKVTQGDAVQND</sequence>
<feature type="compositionally biased region" description="Low complexity" evidence="3">
    <location>
        <begin position="152"/>
        <end position="174"/>
    </location>
</feature>
<reference evidence="7 8" key="1">
    <citation type="submission" date="2020-08" db="EMBL/GenBank/DDBJ databases">
        <title>Sequencing the genomes of 1000 actinobacteria strains.</title>
        <authorList>
            <person name="Klenk H.-P."/>
        </authorList>
    </citation>
    <scope>NUCLEOTIDE SEQUENCE [LARGE SCALE GENOMIC DNA]</scope>
    <source>
        <strain evidence="7 8">DSM 28238</strain>
    </source>
</reference>
<feature type="compositionally biased region" description="Acidic residues" evidence="3">
    <location>
        <begin position="189"/>
        <end position="213"/>
    </location>
</feature>
<dbReference type="EMBL" id="JACIBT010000010">
    <property type="protein sequence ID" value="MBB3668223.1"/>
    <property type="molecule type" value="Genomic_DNA"/>
</dbReference>
<evidence type="ECO:0000256" key="5">
    <source>
        <dbReference type="SAM" id="SignalP"/>
    </source>
</evidence>
<evidence type="ECO:0000256" key="2">
    <source>
        <dbReference type="ARBA" id="ARBA00023008"/>
    </source>
</evidence>
<feature type="chain" id="PRO_5030911870" description="CopC domain-containing protein" evidence="5">
    <location>
        <begin position="35"/>
        <end position="254"/>
    </location>
</feature>
<dbReference type="Gene3D" id="2.60.40.1220">
    <property type="match status" value="1"/>
</dbReference>
<accession>A0A7W5TUZ2</accession>
<keyword evidence="4" id="KW-1133">Transmembrane helix</keyword>
<keyword evidence="8" id="KW-1185">Reference proteome</keyword>
<evidence type="ECO:0000256" key="4">
    <source>
        <dbReference type="SAM" id="Phobius"/>
    </source>
</evidence>
<feature type="signal peptide" evidence="5">
    <location>
        <begin position="1"/>
        <end position="34"/>
    </location>
</feature>
<comment type="caution">
    <text evidence="7">The sequence shown here is derived from an EMBL/GenBank/DDBJ whole genome shotgun (WGS) entry which is preliminary data.</text>
</comment>
<dbReference type="InterPro" id="IPR014755">
    <property type="entry name" value="Cu-Rt/internalin_Ig-like"/>
</dbReference>
<gene>
    <name evidence="7" type="ORF">FHX47_001852</name>
</gene>
<evidence type="ECO:0000256" key="3">
    <source>
        <dbReference type="SAM" id="MobiDB-lite"/>
    </source>
</evidence>
<evidence type="ECO:0000256" key="1">
    <source>
        <dbReference type="ARBA" id="ARBA00022729"/>
    </source>
</evidence>
<dbReference type="Pfam" id="PF04234">
    <property type="entry name" value="CopC"/>
    <property type="match status" value="1"/>
</dbReference>
<evidence type="ECO:0000259" key="6">
    <source>
        <dbReference type="Pfam" id="PF04234"/>
    </source>
</evidence>
<dbReference type="Proteomes" id="UP000547528">
    <property type="component" value="Unassembled WGS sequence"/>
</dbReference>
<keyword evidence="4" id="KW-0472">Membrane</keyword>
<dbReference type="InterPro" id="IPR007348">
    <property type="entry name" value="CopC_dom"/>
</dbReference>
<feature type="domain" description="CopC" evidence="6">
    <location>
        <begin position="35"/>
        <end position="131"/>
    </location>
</feature>
<feature type="transmembrane region" description="Helical" evidence="4">
    <location>
        <begin position="218"/>
        <end position="241"/>
    </location>
</feature>
<keyword evidence="4" id="KW-0812">Transmembrane</keyword>
<proteinExistence type="predicted"/>
<organism evidence="7 8">
    <name type="scientific">Garicola koreensis</name>
    <dbReference type="NCBI Taxonomy" id="1262554"/>
    <lineage>
        <taxon>Bacteria</taxon>
        <taxon>Bacillati</taxon>
        <taxon>Actinomycetota</taxon>
        <taxon>Actinomycetes</taxon>
        <taxon>Micrococcales</taxon>
        <taxon>Micrococcaceae</taxon>
        <taxon>Garicola</taxon>
    </lineage>
</organism>
<feature type="compositionally biased region" description="Polar residues" evidence="3">
    <location>
        <begin position="142"/>
        <end position="151"/>
    </location>
</feature>
<keyword evidence="2" id="KW-0186">Copper</keyword>
<dbReference type="GO" id="GO:0042597">
    <property type="term" value="C:periplasmic space"/>
    <property type="evidence" value="ECO:0007669"/>
    <property type="project" value="InterPro"/>
</dbReference>
<protein>
    <recommendedName>
        <fullName evidence="6">CopC domain-containing protein</fullName>
    </recommendedName>
</protein>
<evidence type="ECO:0000313" key="7">
    <source>
        <dbReference type="EMBL" id="MBB3668223.1"/>
    </source>
</evidence>
<dbReference type="SUPFAM" id="SSF81296">
    <property type="entry name" value="E set domains"/>
    <property type="match status" value="1"/>
</dbReference>
<evidence type="ECO:0000313" key="8">
    <source>
        <dbReference type="Proteomes" id="UP000547528"/>
    </source>
</evidence>